<organism evidence="1 2">
    <name type="scientific">Pseudolactococcus insecticola</name>
    <dbReference type="NCBI Taxonomy" id="2709158"/>
    <lineage>
        <taxon>Bacteria</taxon>
        <taxon>Bacillati</taxon>
        <taxon>Bacillota</taxon>
        <taxon>Bacilli</taxon>
        <taxon>Lactobacillales</taxon>
        <taxon>Streptococcaceae</taxon>
        <taxon>Pseudolactococcus</taxon>
    </lineage>
</organism>
<dbReference type="AlphaFoldDB" id="A0A6A0B8M1"/>
<sequence length="128" mass="14628">MLTIDENILALDDLADDVARAFLALPIVTEFQKKVAQFEADERLQEKIQRLEENRAFIAFRPEIRELQKEILMDETIYQLKISENDVQTTLSDLAKEVASTVSDGIVVDENLPFKKGGHHAHHRNNAK</sequence>
<dbReference type="InterPro" id="IPR023378">
    <property type="entry name" value="YheA/YmcA-like_dom_sf"/>
</dbReference>
<accession>A0A6A0B8M1</accession>
<dbReference type="Proteomes" id="UP000475928">
    <property type="component" value="Unassembled WGS sequence"/>
</dbReference>
<gene>
    <name evidence="1" type="primary">ydgD</name>
    <name evidence="1" type="ORF">Hs20B_15840</name>
</gene>
<protein>
    <submittedName>
        <fullName evidence="1">Regulator</fullName>
    </submittedName>
</protein>
<evidence type="ECO:0000313" key="1">
    <source>
        <dbReference type="EMBL" id="GFH41186.1"/>
    </source>
</evidence>
<keyword evidence="2" id="KW-1185">Reference proteome</keyword>
<comment type="caution">
    <text evidence="1">The sequence shown here is derived from an EMBL/GenBank/DDBJ whole genome shotgun (WGS) entry which is preliminary data.</text>
</comment>
<proteinExistence type="predicted"/>
<evidence type="ECO:0000313" key="2">
    <source>
        <dbReference type="Proteomes" id="UP000475928"/>
    </source>
</evidence>
<dbReference type="EMBL" id="BLLH01000010">
    <property type="protein sequence ID" value="GFH41186.1"/>
    <property type="molecule type" value="Genomic_DNA"/>
</dbReference>
<dbReference type="Gene3D" id="1.20.1500.10">
    <property type="entry name" value="YheA/YmcA-like"/>
    <property type="match status" value="1"/>
</dbReference>
<dbReference type="RefSeq" id="WP_172357401.1">
    <property type="nucleotide sequence ID" value="NZ_BLLH01000010.1"/>
</dbReference>
<dbReference type="SUPFAM" id="SSF158622">
    <property type="entry name" value="YheA/YmcA-like"/>
    <property type="match status" value="1"/>
</dbReference>
<reference evidence="1 2" key="1">
    <citation type="submission" date="2020-02" db="EMBL/GenBank/DDBJ databases">
        <title>Draft genome sequence of Lactococcus sp. Hs20B0-1.</title>
        <authorList>
            <person name="Noda S."/>
            <person name="Yuki M."/>
            <person name="Ohkuma M."/>
        </authorList>
    </citation>
    <scope>NUCLEOTIDE SEQUENCE [LARGE SCALE GENOMIC DNA]</scope>
    <source>
        <strain evidence="1 2">Hs20B0-1</strain>
    </source>
</reference>
<name>A0A6A0B8M1_9LACT</name>